<evidence type="ECO:0000313" key="8">
    <source>
        <dbReference type="Proteomes" id="UP001221898"/>
    </source>
</evidence>
<dbReference type="PROSITE" id="PS50923">
    <property type="entry name" value="SUSHI"/>
    <property type="match status" value="1"/>
</dbReference>
<comment type="caution">
    <text evidence="7">The sequence shown here is derived from an EMBL/GenBank/DDBJ whole genome shotgun (WGS) entry which is preliminary data.</text>
</comment>
<protein>
    <recommendedName>
        <fullName evidence="6">Sushi domain-containing protein</fullName>
    </recommendedName>
</protein>
<dbReference type="CDD" id="cd00033">
    <property type="entry name" value="CCP"/>
    <property type="match status" value="1"/>
</dbReference>
<evidence type="ECO:0000256" key="4">
    <source>
        <dbReference type="SAM" id="Phobius"/>
    </source>
</evidence>
<dbReference type="PANTHER" id="PTHR46839">
    <property type="entry name" value="SUSHI DOMAIN-CONTAINING PROTEIN 6"/>
    <property type="match status" value="1"/>
</dbReference>
<dbReference type="GO" id="GO:0006974">
    <property type="term" value="P:DNA damage response"/>
    <property type="evidence" value="ECO:0007669"/>
    <property type="project" value="TreeGrafter"/>
</dbReference>
<sequence length="252" mass="26410">MCHGTVSLIPASLLLLLPILSTAHASVCRPPYEPENGGYTCHPSPCHRLTQGTVIEYFCDEGYALKGDYKYLTCENGEWDAPMQISCHLSQGKEPSSPVGMPALSIVASTASSVALILLLIVLFVLLQPKLKSFHHSRRDQGVPGQPVSIVVEGVQVSLPSYEEAVYGSGGGAVAPSESRVQIVLSEGPQAEGGGGPGTVAASSSSSSSSSWGSEQPGASVPRPQRQDADQQSLLSLTSEELTVNIPLLKEA</sequence>
<dbReference type="Gene3D" id="2.10.70.10">
    <property type="entry name" value="Complement Module, domain 1"/>
    <property type="match status" value="1"/>
</dbReference>
<evidence type="ECO:0000256" key="5">
    <source>
        <dbReference type="SAM" id="SignalP"/>
    </source>
</evidence>
<feature type="chain" id="PRO_5041898221" description="Sushi domain-containing protein" evidence="5">
    <location>
        <begin position="26"/>
        <end position="252"/>
    </location>
</feature>
<accession>A0AAD7RDA0</accession>
<reference evidence="7" key="1">
    <citation type="journal article" date="2023" name="Science">
        <title>Genome structures resolve the early diversification of teleost fishes.</title>
        <authorList>
            <person name="Parey E."/>
            <person name="Louis A."/>
            <person name="Montfort J."/>
            <person name="Bouchez O."/>
            <person name="Roques C."/>
            <person name="Iampietro C."/>
            <person name="Lluch J."/>
            <person name="Castinel A."/>
            <person name="Donnadieu C."/>
            <person name="Desvignes T."/>
            <person name="Floi Bucao C."/>
            <person name="Jouanno E."/>
            <person name="Wen M."/>
            <person name="Mejri S."/>
            <person name="Dirks R."/>
            <person name="Jansen H."/>
            <person name="Henkel C."/>
            <person name="Chen W.J."/>
            <person name="Zahm M."/>
            <person name="Cabau C."/>
            <person name="Klopp C."/>
            <person name="Thompson A.W."/>
            <person name="Robinson-Rechavi M."/>
            <person name="Braasch I."/>
            <person name="Lecointre G."/>
            <person name="Bobe J."/>
            <person name="Postlethwait J.H."/>
            <person name="Berthelot C."/>
            <person name="Roest Crollius H."/>
            <person name="Guiguen Y."/>
        </authorList>
    </citation>
    <scope>NUCLEOTIDE SEQUENCE</scope>
    <source>
        <strain evidence="7">NC1722</strain>
    </source>
</reference>
<proteinExistence type="predicted"/>
<dbReference type="Proteomes" id="UP001221898">
    <property type="component" value="Unassembled WGS sequence"/>
</dbReference>
<dbReference type="InterPro" id="IPR000436">
    <property type="entry name" value="Sushi_SCR_CCP_dom"/>
</dbReference>
<keyword evidence="4" id="KW-0812">Transmembrane</keyword>
<keyword evidence="1" id="KW-1015">Disulfide bond</keyword>
<feature type="signal peptide" evidence="5">
    <location>
        <begin position="1"/>
        <end position="25"/>
    </location>
</feature>
<keyword evidence="5" id="KW-0732">Signal</keyword>
<evidence type="ECO:0000259" key="6">
    <source>
        <dbReference type="PROSITE" id="PS50923"/>
    </source>
</evidence>
<evidence type="ECO:0000256" key="3">
    <source>
        <dbReference type="SAM" id="MobiDB-lite"/>
    </source>
</evidence>
<dbReference type="InterPro" id="IPR042866">
    <property type="entry name" value="SUSD6"/>
</dbReference>
<name>A0AAD7RDA0_9TELE</name>
<keyword evidence="2" id="KW-0768">Sushi</keyword>
<evidence type="ECO:0000256" key="2">
    <source>
        <dbReference type="PROSITE-ProRule" id="PRU00302"/>
    </source>
</evidence>
<dbReference type="SUPFAM" id="SSF57535">
    <property type="entry name" value="Complement control module/SCR domain"/>
    <property type="match status" value="1"/>
</dbReference>
<feature type="domain" description="Sushi" evidence="6">
    <location>
        <begin position="26"/>
        <end position="89"/>
    </location>
</feature>
<dbReference type="EMBL" id="JAINUG010000330">
    <property type="protein sequence ID" value="KAJ8378151.1"/>
    <property type="molecule type" value="Genomic_DNA"/>
</dbReference>
<gene>
    <name evidence="7" type="ORF">AAFF_G00247890</name>
</gene>
<organism evidence="7 8">
    <name type="scientific">Aldrovandia affinis</name>
    <dbReference type="NCBI Taxonomy" id="143900"/>
    <lineage>
        <taxon>Eukaryota</taxon>
        <taxon>Metazoa</taxon>
        <taxon>Chordata</taxon>
        <taxon>Craniata</taxon>
        <taxon>Vertebrata</taxon>
        <taxon>Euteleostomi</taxon>
        <taxon>Actinopterygii</taxon>
        <taxon>Neopterygii</taxon>
        <taxon>Teleostei</taxon>
        <taxon>Notacanthiformes</taxon>
        <taxon>Halosauridae</taxon>
        <taxon>Aldrovandia</taxon>
    </lineage>
</organism>
<keyword evidence="8" id="KW-1185">Reference proteome</keyword>
<feature type="compositionally biased region" description="Low complexity" evidence="3">
    <location>
        <begin position="199"/>
        <end position="220"/>
    </location>
</feature>
<keyword evidence="4" id="KW-0472">Membrane</keyword>
<dbReference type="InterPro" id="IPR035976">
    <property type="entry name" value="Sushi/SCR/CCP_sf"/>
</dbReference>
<dbReference type="AlphaFoldDB" id="A0AAD7RDA0"/>
<comment type="caution">
    <text evidence="2">Lacks conserved residue(s) required for the propagation of feature annotation.</text>
</comment>
<feature type="transmembrane region" description="Helical" evidence="4">
    <location>
        <begin position="103"/>
        <end position="127"/>
    </location>
</feature>
<dbReference type="SMART" id="SM00032">
    <property type="entry name" value="CCP"/>
    <property type="match status" value="1"/>
</dbReference>
<feature type="region of interest" description="Disordered" evidence="3">
    <location>
        <begin position="188"/>
        <end position="236"/>
    </location>
</feature>
<keyword evidence="4" id="KW-1133">Transmembrane helix</keyword>
<dbReference type="Pfam" id="PF00084">
    <property type="entry name" value="Sushi"/>
    <property type="match status" value="1"/>
</dbReference>
<evidence type="ECO:0000256" key="1">
    <source>
        <dbReference type="ARBA" id="ARBA00023157"/>
    </source>
</evidence>
<evidence type="ECO:0000313" key="7">
    <source>
        <dbReference type="EMBL" id="KAJ8378151.1"/>
    </source>
</evidence>
<dbReference type="PANTHER" id="PTHR46839:SF1">
    <property type="entry name" value="SUSHI DOMAIN-CONTAINING 6"/>
    <property type="match status" value="1"/>
</dbReference>